<feature type="domain" description="Tyrosinase copper-binding" evidence="5">
    <location>
        <begin position="257"/>
        <end position="268"/>
    </location>
</feature>
<keyword evidence="3" id="KW-0732">Signal</keyword>
<dbReference type="EMBL" id="JAQQWP010000008">
    <property type="protein sequence ID" value="KAK8105157.1"/>
    <property type="molecule type" value="Genomic_DNA"/>
</dbReference>
<evidence type="ECO:0000259" key="5">
    <source>
        <dbReference type="PROSITE" id="PS00498"/>
    </source>
</evidence>
<dbReference type="Pfam" id="PF00264">
    <property type="entry name" value="Tyrosinase"/>
    <property type="match status" value="1"/>
</dbReference>
<sequence>MHFATPILALASLASTANAAVVPAHLGSLASKDNQAQSACTSPAKRQEWRSLSSETRAEYMGAVKCLFTKPSRIGLKTSLYEDFPYIHSKLNTEIHFVAQFLPWHRLFLNMYEAALHECGYASPMPYWDWTQDAGALPASAVVQEFGGNGAGGGWSSPARPNPLTSCVTAGPLAGTTLTYYAGAERAHCLNRQLNNGTGGAKEALWGAADYAPANIARIVDGSPDFATFADRLENGPHGAIHNAVGGDLVPSSSPNDPLFMLHHAQVDRLWARWQQAGGAARDADFGGKRLDKSPATLQDVLPYMGLGPDMAIDKVMTTQNDVLCYTYV</sequence>
<dbReference type="PROSITE" id="PS00498">
    <property type="entry name" value="TYROSINASE_2"/>
    <property type="match status" value="1"/>
</dbReference>
<dbReference type="InterPro" id="IPR002227">
    <property type="entry name" value="Tyrosinase_Cu-bd"/>
</dbReference>
<evidence type="ECO:0000256" key="1">
    <source>
        <dbReference type="ARBA" id="ARBA00022723"/>
    </source>
</evidence>
<feature type="chain" id="PRO_5043956888" description="Tyrosinase copper-binding domain-containing protein" evidence="3">
    <location>
        <begin position="20"/>
        <end position="329"/>
    </location>
</feature>
<keyword evidence="1" id="KW-0479">Metal-binding</keyword>
<organism evidence="6 7">
    <name type="scientific">Apiospora kogelbergensis</name>
    <dbReference type="NCBI Taxonomy" id="1337665"/>
    <lineage>
        <taxon>Eukaryota</taxon>
        <taxon>Fungi</taxon>
        <taxon>Dikarya</taxon>
        <taxon>Ascomycota</taxon>
        <taxon>Pezizomycotina</taxon>
        <taxon>Sordariomycetes</taxon>
        <taxon>Xylariomycetidae</taxon>
        <taxon>Amphisphaeriales</taxon>
        <taxon>Apiosporaceae</taxon>
        <taxon>Apiospora</taxon>
    </lineage>
</organism>
<feature type="domain" description="Tyrosinase copper-binding" evidence="4">
    <location>
        <begin position="96"/>
        <end position="113"/>
    </location>
</feature>
<keyword evidence="7" id="KW-1185">Reference proteome</keyword>
<evidence type="ECO:0000259" key="4">
    <source>
        <dbReference type="PROSITE" id="PS00497"/>
    </source>
</evidence>
<gene>
    <name evidence="6" type="ORF">PG999_008516</name>
</gene>
<evidence type="ECO:0000313" key="6">
    <source>
        <dbReference type="EMBL" id="KAK8105157.1"/>
    </source>
</evidence>
<comment type="caution">
    <text evidence="6">The sequence shown here is derived from an EMBL/GenBank/DDBJ whole genome shotgun (WGS) entry which is preliminary data.</text>
</comment>
<keyword evidence="2" id="KW-0186">Copper</keyword>
<dbReference type="InterPro" id="IPR050316">
    <property type="entry name" value="Tyrosinase/Hemocyanin"/>
</dbReference>
<feature type="signal peptide" evidence="3">
    <location>
        <begin position="1"/>
        <end position="19"/>
    </location>
</feature>
<dbReference type="Gene3D" id="1.10.1280.10">
    <property type="entry name" value="Di-copper center containing domain from catechol oxidase"/>
    <property type="match status" value="1"/>
</dbReference>
<evidence type="ECO:0000256" key="2">
    <source>
        <dbReference type="ARBA" id="ARBA00023008"/>
    </source>
</evidence>
<dbReference type="PANTHER" id="PTHR11474">
    <property type="entry name" value="TYROSINASE FAMILY MEMBER"/>
    <property type="match status" value="1"/>
</dbReference>
<dbReference type="Proteomes" id="UP001392437">
    <property type="component" value="Unassembled WGS sequence"/>
</dbReference>
<proteinExistence type="predicted"/>
<protein>
    <recommendedName>
        <fullName evidence="4 5">Tyrosinase copper-binding domain-containing protein</fullName>
    </recommendedName>
</protein>
<evidence type="ECO:0000256" key="3">
    <source>
        <dbReference type="SAM" id="SignalP"/>
    </source>
</evidence>
<dbReference type="PRINTS" id="PR00092">
    <property type="entry name" value="TYROSINASE"/>
</dbReference>
<dbReference type="PROSITE" id="PS00497">
    <property type="entry name" value="TYROSINASE_1"/>
    <property type="match status" value="1"/>
</dbReference>
<evidence type="ECO:0000313" key="7">
    <source>
        <dbReference type="Proteomes" id="UP001392437"/>
    </source>
</evidence>
<reference evidence="6 7" key="1">
    <citation type="submission" date="2023-01" db="EMBL/GenBank/DDBJ databases">
        <title>Analysis of 21 Apiospora genomes using comparative genomics revels a genus with tremendous synthesis potential of carbohydrate active enzymes and secondary metabolites.</title>
        <authorList>
            <person name="Sorensen T."/>
        </authorList>
    </citation>
    <scope>NUCLEOTIDE SEQUENCE [LARGE SCALE GENOMIC DNA]</scope>
    <source>
        <strain evidence="6 7">CBS 117206</strain>
    </source>
</reference>
<dbReference type="SUPFAM" id="SSF48056">
    <property type="entry name" value="Di-copper centre-containing domain"/>
    <property type="match status" value="1"/>
</dbReference>
<name>A0AAW0QHX5_9PEZI</name>
<dbReference type="GO" id="GO:0046872">
    <property type="term" value="F:metal ion binding"/>
    <property type="evidence" value="ECO:0007669"/>
    <property type="project" value="UniProtKB-KW"/>
</dbReference>
<dbReference type="AlphaFoldDB" id="A0AAW0QHX5"/>
<dbReference type="GO" id="GO:0016491">
    <property type="term" value="F:oxidoreductase activity"/>
    <property type="evidence" value="ECO:0007669"/>
    <property type="project" value="InterPro"/>
</dbReference>
<dbReference type="PANTHER" id="PTHR11474:SF126">
    <property type="entry name" value="TYROSINASE-LIKE PROTEIN TYR-1-RELATED"/>
    <property type="match status" value="1"/>
</dbReference>
<accession>A0AAW0QHX5</accession>
<dbReference type="InterPro" id="IPR008922">
    <property type="entry name" value="Di-copper_centre_dom_sf"/>
</dbReference>